<dbReference type="InterPro" id="IPR036291">
    <property type="entry name" value="NAD(P)-bd_dom_sf"/>
</dbReference>
<keyword evidence="11" id="KW-0456">Lyase</keyword>
<feature type="domain" description="Spore protein YkvP/CgeB glycosyl transferase-like" evidence="14">
    <location>
        <begin position="195"/>
        <end position="341"/>
    </location>
</feature>
<keyword evidence="3" id="KW-0812">Transmembrane</keyword>
<dbReference type="PANTHER" id="PTHR43078:SF6">
    <property type="entry name" value="UDP-GLUCURONIC ACID DECARBOXYLASE 1"/>
    <property type="match status" value="1"/>
</dbReference>
<comment type="cofactor">
    <cofactor evidence="1">
        <name>NAD(+)</name>
        <dbReference type="ChEBI" id="CHEBI:57540"/>
    </cofactor>
</comment>
<dbReference type="AlphaFoldDB" id="A0A916T3F9"/>
<evidence type="ECO:0000256" key="6">
    <source>
        <dbReference type="ARBA" id="ARBA00022989"/>
    </source>
</evidence>
<evidence type="ECO:0000313" key="16">
    <source>
        <dbReference type="Proteomes" id="UP000623067"/>
    </source>
</evidence>
<dbReference type="GO" id="GO:0005737">
    <property type="term" value="C:cytoplasm"/>
    <property type="evidence" value="ECO:0007669"/>
    <property type="project" value="TreeGrafter"/>
</dbReference>
<reference evidence="15" key="1">
    <citation type="journal article" date="2014" name="Int. J. Syst. Evol. Microbiol.">
        <title>Complete genome sequence of Corynebacterium casei LMG S-19264T (=DSM 44701T), isolated from a smear-ripened cheese.</title>
        <authorList>
            <consortium name="US DOE Joint Genome Institute (JGI-PGF)"/>
            <person name="Walter F."/>
            <person name="Albersmeier A."/>
            <person name="Kalinowski J."/>
            <person name="Ruckert C."/>
        </authorList>
    </citation>
    <scope>NUCLEOTIDE SEQUENCE</scope>
    <source>
        <strain evidence="15">CGMCC 1.15330</strain>
    </source>
</reference>
<keyword evidence="6" id="KW-1133">Transmembrane helix</keyword>
<dbReference type="GO" id="GO:0042732">
    <property type="term" value="P:D-xylose metabolic process"/>
    <property type="evidence" value="ECO:0007669"/>
    <property type="project" value="InterPro"/>
</dbReference>
<dbReference type="GO" id="GO:0048040">
    <property type="term" value="F:UDP-glucuronate decarboxylase activity"/>
    <property type="evidence" value="ECO:0007669"/>
    <property type="project" value="TreeGrafter"/>
</dbReference>
<dbReference type="SUPFAM" id="SSF51735">
    <property type="entry name" value="NAD(P)-binding Rossmann-fold domains"/>
    <property type="match status" value="1"/>
</dbReference>
<evidence type="ECO:0000256" key="11">
    <source>
        <dbReference type="ARBA" id="ARBA00023239"/>
    </source>
</evidence>
<reference evidence="15" key="2">
    <citation type="submission" date="2020-09" db="EMBL/GenBank/DDBJ databases">
        <authorList>
            <person name="Sun Q."/>
            <person name="Zhou Y."/>
        </authorList>
    </citation>
    <scope>NUCLEOTIDE SEQUENCE</scope>
    <source>
        <strain evidence="15">CGMCC 1.15330</strain>
    </source>
</reference>
<keyword evidence="5" id="KW-0735">Signal-anchor</keyword>
<keyword evidence="10" id="KW-0325">Glycoprotein</keyword>
<dbReference type="Gene3D" id="3.40.50.2000">
    <property type="entry name" value="Glycogen Phosphorylase B"/>
    <property type="match status" value="1"/>
</dbReference>
<evidence type="ECO:0000256" key="10">
    <source>
        <dbReference type="ARBA" id="ARBA00023180"/>
    </source>
</evidence>
<dbReference type="InterPro" id="IPR001509">
    <property type="entry name" value="Epimerase_deHydtase"/>
</dbReference>
<evidence type="ECO:0000259" key="14">
    <source>
        <dbReference type="Pfam" id="PF13524"/>
    </source>
</evidence>
<proteinExistence type="predicted"/>
<evidence type="ECO:0000256" key="8">
    <source>
        <dbReference type="ARBA" id="ARBA00023034"/>
    </source>
</evidence>
<gene>
    <name evidence="15" type="ORF">GCM10011380_15900</name>
</gene>
<dbReference type="Pfam" id="PF13524">
    <property type="entry name" value="Glyco_trans_1_2"/>
    <property type="match status" value="1"/>
</dbReference>
<evidence type="ECO:0000256" key="7">
    <source>
        <dbReference type="ARBA" id="ARBA00023027"/>
    </source>
</evidence>
<dbReference type="GO" id="GO:0070403">
    <property type="term" value="F:NAD+ binding"/>
    <property type="evidence" value="ECO:0007669"/>
    <property type="project" value="InterPro"/>
</dbReference>
<evidence type="ECO:0000313" key="15">
    <source>
        <dbReference type="EMBL" id="GGB27096.1"/>
    </source>
</evidence>
<protein>
    <recommendedName>
        <fullName evidence="17">UDP-glucuronate decarboxylase</fullName>
    </recommendedName>
</protein>
<dbReference type="RefSeq" id="WP_308419332.1">
    <property type="nucleotide sequence ID" value="NZ_BMIH01000002.1"/>
</dbReference>
<evidence type="ECO:0000256" key="5">
    <source>
        <dbReference type="ARBA" id="ARBA00022968"/>
    </source>
</evidence>
<evidence type="ECO:0000256" key="2">
    <source>
        <dbReference type="ARBA" id="ARBA00004323"/>
    </source>
</evidence>
<comment type="caution">
    <text evidence="15">The sequence shown here is derived from an EMBL/GenBank/DDBJ whole genome shotgun (WGS) entry which is preliminary data.</text>
</comment>
<dbReference type="FunFam" id="3.40.50.720:FF:000065">
    <property type="entry name" value="UDP-glucuronic acid decarboxylase 1"/>
    <property type="match status" value="1"/>
</dbReference>
<name>A0A916T3F9_9SPHN</name>
<dbReference type="Pfam" id="PF01370">
    <property type="entry name" value="Epimerase"/>
    <property type="match status" value="1"/>
</dbReference>
<evidence type="ECO:0008006" key="17">
    <source>
        <dbReference type="Google" id="ProtNLM"/>
    </source>
</evidence>
<dbReference type="InterPro" id="IPR044516">
    <property type="entry name" value="UXS-like"/>
</dbReference>
<keyword evidence="4" id="KW-0210">Decarboxylase</keyword>
<dbReference type="PANTHER" id="PTHR43078">
    <property type="entry name" value="UDP-GLUCURONIC ACID DECARBOXYLASE-RELATED"/>
    <property type="match status" value="1"/>
</dbReference>
<dbReference type="SUPFAM" id="SSF53756">
    <property type="entry name" value="UDP-Glycosyltransferase/glycogen phosphorylase"/>
    <property type="match status" value="1"/>
</dbReference>
<feature type="domain" description="NAD-dependent epimerase/dehydratase" evidence="13">
    <location>
        <begin position="369"/>
        <end position="610"/>
    </location>
</feature>
<organism evidence="15 16">
    <name type="scientific">Sphingomonas metalli</name>
    <dbReference type="NCBI Taxonomy" id="1779358"/>
    <lineage>
        <taxon>Bacteria</taxon>
        <taxon>Pseudomonadati</taxon>
        <taxon>Pseudomonadota</taxon>
        <taxon>Alphaproteobacteria</taxon>
        <taxon>Sphingomonadales</taxon>
        <taxon>Sphingomonadaceae</taxon>
        <taxon>Sphingomonas</taxon>
    </lineage>
</organism>
<sequence length="692" mass="75642">MKLVVLGLSLGSSWGNGHATTFRALLRAYAERGHDILFLEREVPWYAGAHRDLTDPDFCRLAYYRSLAALDDWHAEIAAADAVIVGSYVPDGVAVARFVQAHAQGVTAFYDIDTPVTLAKLARGEHEYLSPAVIPGFDVYLSFTGGPTLTRIEQRYGAPRARALYCSVDADAYRPLGGETRWDLTYLGTYSDDRQPTLERLLIEPARRRPDLRFAVAGPQYPDTIDWPANVERIEHLPPAEHAAFYSASRLTLNVTRADMIAAGWSPSVRLFEAGACGTPILSDRWDGIETLFAPGEAILLADTTDDALAALAIDAGPIGQAAREQVLAGHTARHRAEELERHLQEASQDKGRRTMGMATTDQEAPLTLVAGGAGFIGSHLCAALLARGEHVVCLDNLQTARASNLRALEAHPRFEFVRADVVDPLPASILHRAARFTRVYNLACAASPPQYQEDPEHTMLTCVLGTDHLLRLAEQAGARFLLTSTSEVYGDPEIHPQREDYRGFVNCTGPRACYDEGKRAAEAMTFDFARTGRADVRVARIFNTYGPHMHPDDGRVVSNLICQALSGRPITIYGDGTQTRSFCYVSDLVDGLMRLMESEIDGMEPINLGNPNEMPVNDLLDRIVGLTGAEAPVEYRPLPVDDPRRRRPDIARAAALLGWAPKVSLDEGLAATCAWFATELAEGEALACAAE</sequence>
<accession>A0A916T3F9</accession>
<comment type="subcellular location">
    <subcellularLocation>
        <location evidence="2">Golgi apparatus membrane</location>
        <topology evidence="2">Single-pass type II membrane protein</topology>
    </subcellularLocation>
    <subcellularLocation>
        <location evidence="12">Golgi apparatus</location>
        <location evidence="12">Golgi stack membrane</location>
    </subcellularLocation>
</comment>
<dbReference type="EMBL" id="BMIH01000002">
    <property type="protein sequence ID" value="GGB27096.1"/>
    <property type="molecule type" value="Genomic_DNA"/>
</dbReference>
<dbReference type="CDD" id="cd05230">
    <property type="entry name" value="UGD_SDR_e"/>
    <property type="match status" value="1"/>
</dbReference>
<keyword evidence="7" id="KW-0520">NAD</keyword>
<keyword evidence="8" id="KW-0333">Golgi apparatus</keyword>
<dbReference type="InterPro" id="IPR055259">
    <property type="entry name" value="YkvP/CgeB_Glyco_trans-like"/>
</dbReference>
<keyword evidence="9" id="KW-0472">Membrane</keyword>
<evidence type="ECO:0000259" key="13">
    <source>
        <dbReference type="Pfam" id="PF01370"/>
    </source>
</evidence>
<evidence type="ECO:0000256" key="9">
    <source>
        <dbReference type="ARBA" id="ARBA00023136"/>
    </source>
</evidence>
<keyword evidence="16" id="KW-1185">Reference proteome</keyword>
<evidence type="ECO:0000256" key="4">
    <source>
        <dbReference type="ARBA" id="ARBA00022793"/>
    </source>
</evidence>
<evidence type="ECO:0000256" key="3">
    <source>
        <dbReference type="ARBA" id="ARBA00022692"/>
    </source>
</evidence>
<dbReference type="Gene3D" id="3.40.50.720">
    <property type="entry name" value="NAD(P)-binding Rossmann-like Domain"/>
    <property type="match status" value="1"/>
</dbReference>
<evidence type="ECO:0000256" key="12">
    <source>
        <dbReference type="ARBA" id="ARBA00037859"/>
    </source>
</evidence>
<evidence type="ECO:0000256" key="1">
    <source>
        <dbReference type="ARBA" id="ARBA00001911"/>
    </source>
</evidence>
<dbReference type="Proteomes" id="UP000623067">
    <property type="component" value="Unassembled WGS sequence"/>
</dbReference>